<dbReference type="InterPro" id="IPR005119">
    <property type="entry name" value="LysR_subst-bd"/>
</dbReference>
<evidence type="ECO:0000256" key="3">
    <source>
        <dbReference type="ARBA" id="ARBA00023125"/>
    </source>
</evidence>
<keyword evidence="4" id="KW-0804">Transcription</keyword>
<comment type="similarity">
    <text evidence="1">Belongs to the LysR transcriptional regulatory family.</text>
</comment>
<dbReference type="AlphaFoldDB" id="A0A967B2T5"/>
<dbReference type="PANTHER" id="PTHR30346">
    <property type="entry name" value="TRANSCRIPTIONAL DUAL REGULATOR HCAR-RELATED"/>
    <property type="match status" value="1"/>
</dbReference>
<dbReference type="SUPFAM" id="SSF46785">
    <property type="entry name" value="Winged helix' DNA-binding domain"/>
    <property type="match status" value="1"/>
</dbReference>
<dbReference type="CDD" id="cd05466">
    <property type="entry name" value="PBP2_LTTR_substrate"/>
    <property type="match status" value="1"/>
</dbReference>
<dbReference type="GO" id="GO:0003700">
    <property type="term" value="F:DNA-binding transcription factor activity"/>
    <property type="evidence" value="ECO:0007669"/>
    <property type="project" value="InterPro"/>
</dbReference>
<dbReference type="Gene3D" id="1.10.10.10">
    <property type="entry name" value="Winged helix-like DNA-binding domain superfamily/Winged helix DNA-binding domain"/>
    <property type="match status" value="1"/>
</dbReference>
<proteinExistence type="inferred from homology"/>
<protein>
    <submittedName>
        <fullName evidence="6">LysR family transcriptional regulator</fullName>
    </submittedName>
</protein>
<evidence type="ECO:0000256" key="1">
    <source>
        <dbReference type="ARBA" id="ARBA00009437"/>
    </source>
</evidence>
<evidence type="ECO:0000313" key="7">
    <source>
        <dbReference type="Proteomes" id="UP000744769"/>
    </source>
</evidence>
<keyword evidence="7" id="KW-1185">Reference proteome</keyword>
<dbReference type="InterPro" id="IPR036388">
    <property type="entry name" value="WH-like_DNA-bd_sf"/>
</dbReference>
<dbReference type="RefSeq" id="WP_166197751.1">
    <property type="nucleotide sequence ID" value="NZ_JAAOIV010000011.1"/>
</dbReference>
<dbReference type="PROSITE" id="PS50931">
    <property type="entry name" value="HTH_LYSR"/>
    <property type="match status" value="1"/>
</dbReference>
<keyword evidence="2" id="KW-0805">Transcription regulation</keyword>
<dbReference type="InterPro" id="IPR000847">
    <property type="entry name" value="LysR_HTH_N"/>
</dbReference>
<comment type="caution">
    <text evidence="6">The sequence shown here is derived from an EMBL/GenBank/DDBJ whole genome shotgun (WGS) entry which is preliminary data.</text>
</comment>
<evidence type="ECO:0000256" key="4">
    <source>
        <dbReference type="ARBA" id="ARBA00023163"/>
    </source>
</evidence>
<feature type="domain" description="HTH lysR-type" evidence="5">
    <location>
        <begin position="1"/>
        <end position="58"/>
    </location>
</feature>
<dbReference type="PANTHER" id="PTHR30346:SF29">
    <property type="entry name" value="LYSR SUBSTRATE-BINDING"/>
    <property type="match status" value="1"/>
</dbReference>
<dbReference type="GO" id="GO:0032993">
    <property type="term" value="C:protein-DNA complex"/>
    <property type="evidence" value="ECO:0007669"/>
    <property type="project" value="TreeGrafter"/>
</dbReference>
<accession>A0A967B2T5</accession>
<evidence type="ECO:0000313" key="6">
    <source>
        <dbReference type="EMBL" id="NHN56977.1"/>
    </source>
</evidence>
<dbReference type="Pfam" id="PF03466">
    <property type="entry name" value="LysR_substrate"/>
    <property type="match status" value="1"/>
</dbReference>
<sequence length="300" mass="32634">MDPRHLTLLRELAERGSVRAVAAATHRTPSAVSQQLRTAERELRCRLVEPDGRGVRLTDAGRLLAAEADGVETAIARAETRLAEFRGRPEGRVSIAVLPSAGELLIPGLLRALRDEPIEISLTDDDVAEVGYTTLARDHDIVIGHSLVSGRPEGAEGMVCTVLAREPIDLAVAAGHPLATRRWVRPRDLVAVGWIAVPEGYPFRSVLHEVEEVTGAPAEIRHVVRDNRLVEALVIAGEGVGLLPRFTTRPREGLVTLPIRGAQAQRWVVAISRPARAERLVVQRVVRELRRAARSALAAP</sequence>
<dbReference type="GO" id="GO:0003677">
    <property type="term" value="F:DNA binding"/>
    <property type="evidence" value="ECO:0007669"/>
    <property type="project" value="UniProtKB-KW"/>
</dbReference>
<dbReference type="Proteomes" id="UP000744769">
    <property type="component" value="Unassembled WGS sequence"/>
</dbReference>
<organism evidence="6 7">
    <name type="scientific">Metallococcus carri</name>
    <dbReference type="NCBI Taxonomy" id="1656884"/>
    <lineage>
        <taxon>Bacteria</taxon>
        <taxon>Bacillati</taxon>
        <taxon>Actinomycetota</taxon>
        <taxon>Actinomycetes</taxon>
        <taxon>Micrococcales</taxon>
        <taxon>Dermacoccaceae</taxon>
        <taxon>Metallococcus</taxon>
    </lineage>
</organism>
<evidence type="ECO:0000256" key="2">
    <source>
        <dbReference type="ARBA" id="ARBA00023015"/>
    </source>
</evidence>
<reference evidence="6" key="1">
    <citation type="submission" date="2020-03" db="EMBL/GenBank/DDBJ databases">
        <title>Draft sequencing of Calidifontibacter sp. DB0510.</title>
        <authorList>
            <person name="Kim D.-U."/>
        </authorList>
    </citation>
    <scope>NUCLEOTIDE SEQUENCE</scope>
    <source>
        <strain evidence="6">DB0510</strain>
    </source>
</reference>
<dbReference type="Gene3D" id="3.40.190.10">
    <property type="entry name" value="Periplasmic binding protein-like II"/>
    <property type="match status" value="2"/>
</dbReference>
<name>A0A967B2T5_9MICO</name>
<gene>
    <name evidence="6" type="ORF">G9U51_14490</name>
</gene>
<keyword evidence="3" id="KW-0238">DNA-binding</keyword>
<dbReference type="InterPro" id="IPR036390">
    <property type="entry name" value="WH_DNA-bd_sf"/>
</dbReference>
<evidence type="ECO:0000259" key="5">
    <source>
        <dbReference type="PROSITE" id="PS50931"/>
    </source>
</evidence>
<dbReference type="SUPFAM" id="SSF53850">
    <property type="entry name" value="Periplasmic binding protein-like II"/>
    <property type="match status" value="1"/>
</dbReference>
<dbReference type="EMBL" id="JAAOIV010000011">
    <property type="protein sequence ID" value="NHN56977.1"/>
    <property type="molecule type" value="Genomic_DNA"/>
</dbReference>
<dbReference type="Pfam" id="PF00126">
    <property type="entry name" value="HTH_1"/>
    <property type="match status" value="1"/>
</dbReference>